<sequence length="374" mass="41530">MAVKNDGLCMTYTINRLSETAKTFRRLGEAYECASGDEAQSPSFKRQLFLVADILEDCTLMQLQADKPSKGIARDMASRALVAGIVIKDVNILKDKTGRSEVVILARTLGKGCVAERKIRKIVCDVMGIGYYSDHNNRLVINDNCQQYVFHQENRFRFLSGVARKCKEKSGFNGDNFMVSSLSCGKVVAAIADGCGSGKRAFIESRMVIELMENCIDAGFEEKTAIDFINTAYINCSGKDSPVTMDMSVVDCQSGMMHCIKLGAVSTFIKREGWVEIIKSSTLPIGVLEKVDYDCTAKKLYDGDYVIMVSDGVLDNLPCLNKEEKMVEIIEEVVMKKPKAIADEILRKSMSYNNCEVCDDCTVLVFGLFDTYNK</sequence>
<dbReference type="Pfam" id="PF07228">
    <property type="entry name" value="SpoIIE"/>
    <property type="match status" value="1"/>
</dbReference>
<keyword evidence="4" id="KW-1185">Reference proteome</keyword>
<dbReference type="PANTHER" id="PTHR43156:SF2">
    <property type="entry name" value="STAGE II SPORULATION PROTEIN E"/>
    <property type="match status" value="1"/>
</dbReference>
<proteinExistence type="predicted"/>
<organism evidence="3 4">
    <name type="scientific">[Lactobacillus] rogosae</name>
    <dbReference type="NCBI Taxonomy" id="706562"/>
    <lineage>
        <taxon>Bacteria</taxon>
        <taxon>Bacillati</taxon>
        <taxon>Bacillota</taxon>
        <taxon>Clostridia</taxon>
        <taxon>Lachnospirales</taxon>
        <taxon>Lachnospiraceae</taxon>
        <taxon>Lachnospira</taxon>
    </lineage>
</organism>
<dbReference type="RefSeq" id="WP_022501429.1">
    <property type="nucleotide sequence ID" value="NZ_DAWDIQ010000026.1"/>
</dbReference>
<evidence type="ECO:0000256" key="1">
    <source>
        <dbReference type="ARBA" id="ARBA00022801"/>
    </source>
</evidence>
<reference evidence="3 4" key="1">
    <citation type="submission" date="2024-03" db="EMBL/GenBank/DDBJ databases">
        <title>Human intestinal bacterial collection.</title>
        <authorList>
            <person name="Pauvert C."/>
            <person name="Hitch T.C.A."/>
            <person name="Clavel T."/>
        </authorList>
    </citation>
    <scope>NUCLEOTIDE SEQUENCE [LARGE SCALE GENOMIC DNA]</scope>
    <source>
        <strain evidence="3 4">CLA-AA-H255</strain>
    </source>
</reference>
<dbReference type="InterPro" id="IPR036457">
    <property type="entry name" value="PPM-type-like_dom_sf"/>
</dbReference>
<comment type="caution">
    <text evidence="3">The sequence shown here is derived from an EMBL/GenBank/DDBJ whole genome shotgun (WGS) entry which is preliminary data.</text>
</comment>
<dbReference type="InterPro" id="IPR001932">
    <property type="entry name" value="PPM-type_phosphatase-like_dom"/>
</dbReference>
<protein>
    <submittedName>
        <fullName evidence="3">SpoIIE family protein phosphatase</fullName>
    </submittedName>
</protein>
<name>A0ABV1BUG5_9FIRM</name>
<evidence type="ECO:0000313" key="4">
    <source>
        <dbReference type="Proteomes" id="UP001442364"/>
    </source>
</evidence>
<dbReference type="Proteomes" id="UP001442364">
    <property type="component" value="Unassembled WGS sequence"/>
</dbReference>
<evidence type="ECO:0000259" key="2">
    <source>
        <dbReference type="SMART" id="SM00331"/>
    </source>
</evidence>
<evidence type="ECO:0000313" key="3">
    <source>
        <dbReference type="EMBL" id="MEQ2379145.1"/>
    </source>
</evidence>
<dbReference type="PANTHER" id="PTHR43156">
    <property type="entry name" value="STAGE II SPORULATION PROTEIN E-RELATED"/>
    <property type="match status" value="1"/>
</dbReference>
<gene>
    <name evidence="3" type="ORF">WMO14_04505</name>
</gene>
<dbReference type="Gene3D" id="3.60.40.10">
    <property type="entry name" value="PPM-type phosphatase domain"/>
    <property type="match status" value="1"/>
</dbReference>
<keyword evidence="1" id="KW-0378">Hydrolase</keyword>
<dbReference type="EMBL" id="JBBMER010000003">
    <property type="protein sequence ID" value="MEQ2379145.1"/>
    <property type="molecule type" value="Genomic_DNA"/>
</dbReference>
<dbReference type="SMART" id="SM00331">
    <property type="entry name" value="PP2C_SIG"/>
    <property type="match status" value="1"/>
</dbReference>
<dbReference type="InterPro" id="IPR052016">
    <property type="entry name" value="Bact_Sigma-Reg"/>
</dbReference>
<dbReference type="SUPFAM" id="SSF81606">
    <property type="entry name" value="PP2C-like"/>
    <property type="match status" value="1"/>
</dbReference>
<feature type="domain" description="PPM-type phosphatase" evidence="2">
    <location>
        <begin position="159"/>
        <end position="368"/>
    </location>
</feature>
<accession>A0ABV1BUG5</accession>